<evidence type="ECO:0000313" key="2">
    <source>
        <dbReference type="EMBL" id="CBJ17534.1"/>
    </source>
</evidence>
<geneLocation type="mitochondrion" evidence="2"/>
<dbReference type="GeneID" id="10220761"/>
<gene>
    <name evidence="2" type="primary">orf106a</name>
</gene>
<name>E6ZEA3_BETVM</name>
<keyword evidence="2" id="KW-0496">Mitochondrion</keyword>
<keyword evidence="1" id="KW-0812">Transmembrane</keyword>
<reference evidence="2" key="1">
    <citation type="submission" date="2010-11" db="EMBL/GenBank/DDBJ databases">
        <authorList>
            <person name="Genoscope - CEA"/>
        </authorList>
    </citation>
    <scope>NUCLEOTIDE SEQUENCE</scope>
</reference>
<feature type="transmembrane region" description="Helical" evidence="1">
    <location>
        <begin position="81"/>
        <end position="101"/>
    </location>
</feature>
<protein>
    <submittedName>
        <fullName evidence="2">Uncharacterized protein</fullName>
    </submittedName>
</protein>
<reference evidence="2" key="2">
    <citation type="journal article" date="2011" name="Genome Biol. Evol.">
        <title>Structural and content diversity of mitochondrial genome in beet: a comparative genomic analysis.</title>
        <authorList>
            <person name="Darracq A."/>
            <person name="Varre J.S."/>
            <person name="Marechal-Drouard L."/>
            <person name="Courseaux A."/>
            <person name="Saumitou-Laprade P."/>
            <person name="Oztas S."/>
            <person name="Vacherie B."/>
            <person name="Barbe V.and.Touzet.P."/>
        </authorList>
    </citation>
    <scope>NUCLEOTIDE SEQUENCE</scope>
</reference>
<evidence type="ECO:0000256" key="1">
    <source>
        <dbReference type="SAM" id="Phobius"/>
    </source>
</evidence>
<dbReference type="EMBL" id="FP885845">
    <property type="protein sequence ID" value="CBJ17534.1"/>
    <property type="molecule type" value="Genomic_DNA"/>
</dbReference>
<keyword evidence="1" id="KW-1133">Transmembrane helix</keyword>
<dbReference type="AlphaFoldDB" id="E6ZEA3"/>
<proteinExistence type="predicted"/>
<feature type="transmembrane region" description="Helical" evidence="1">
    <location>
        <begin position="47"/>
        <end position="74"/>
    </location>
</feature>
<sequence>MLTCYLTGMMEDGRLVFAAWRIGSLRLSTGLKSIRPFRWMVISSLRITLVLSAASSLTILLQTFILASSPFLLLRTRINGFGGYLLALPVALQRLVLRFLLYEVLV</sequence>
<accession>E6ZEA3</accession>
<keyword evidence="1" id="KW-0472">Membrane</keyword>
<organism evidence="2">
    <name type="scientific">Beta vulgaris subsp. maritima</name>
    <name type="common">Sea beet</name>
    <name type="synonym">Beta maritima</name>
    <dbReference type="NCBI Taxonomy" id="350892"/>
    <lineage>
        <taxon>Eukaryota</taxon>
        <taxon>Viridiplantae</taxon>
        <taxon>Streptophyta</taxon>
        <taxon>Embryophyta</taxon>
        <taxon>Tracheophyta</taxon>
        <taxon>Spermatophyta</taxon>
        <taxon>Magnoliopsida</taxon>
        <taxon>eudicotyledons</taxon>
        <taxon>Gunneridae</taxon>
        <taxon>Pentapetalae</taxon>
        <taxon>Caryophyllales</taxon>
        <taxon>Chenopodiaceae</taxon>
        <taxon>Betoideae</taxon>
        <taxon>Beta</taxon>
    </lineage>
</organism>
<dbReference type="RefSeq" id="YP_004222307.1">
    <property type="nucleotide sequence ID" value="NC_015099.1"/>
</dbReference>